<dbReference type="InParanoid" id="B5YM16"/>
<proteinExistence type="predicted"/>
<feature type="region of interest" description="Disordered" evidence="1">
    <location>
        <begin position="147"/>
        <end position="169"/>
    </location>
</feature>
<evidence type="ECO:0000313" key="2">
    <source>
        <dbReference type="EMBL" id="ACI64332.1"/>
    </source>
</evidence>
<organism evidence="2 3">
    <name type="scientific">Thalassiosira pseudonana</name>
    <name type="common">Marine diatom</name>
    <name type="synonym">Cyclotella nana</name>
    <dbReference type="NCBI Taxonomy" id="35128"/>
    <lineage>
        <taxon>Eukaryota</taxon>
        <taxon>Sar</taxon>
        <taxon>Stramenopiles</taxon>
        <taxon>Ochrophyta</taxon>
        <taxon>Bacillariophyta</taxon>
        <taxon>Coscinodiscophyceae</taxon>
        <taxon>Thalassiosirophycidae</taxon>
        <taxon>Thalassiosirales</taxon>
        <taxon>Thalassiosiraceae</taxon>
        <taxon>Thalassiosira</taxon>
    </lineage>
</organism>
<evidence type="ECO:0000256" key="1">
    <source>
        <dbReference type="SAM" id="MobiDB-lite"/>
    </source>
</evidence>
<dbReference type="AlphaFoldDB" id="B5YM16"/>
<dbReference type="Proteomes" id="UP000001449">
    <property type="component" value="Chromosome 18"/>
</dbReference>
<keyword evidence="3" id="KW-1185">Reference proteome</keyword>
<name>B5YM16_THAPS</name>
<reference evidence="2 3" key="1">
    <citation type="journal article" date="2004" name="Science">
        <title>The genome of the diatom Thalassiosira pseudonana: ecology, evolution, and metabolism.</title>
        <authorList>
            <person name="Armbrust E.V."/>
            <person name="Berges J.A."/>
            <person name="Bowler C."/>
            <person name="Green B.R."/>
            <person name="Martinez D."/>
            <person name="Putnam N.H."/>
            <person name="Zhou S."/>
            <person name="Allen A.E."/>
            <person name="Apt K.E."/>
            <person name="Bechner M."/>
            <person name="Brzezinski M.A."/>
            <person name="Chaal B.K."/>
            <person name="Chiovitti A."/>
            <person name="Davis A.K."/>
            <person name="Demarest M.S."/>
            <person name="Detter J.C."/>
            <person name="Glavina T."/>
            <person name="Goodstein D."/>
            <person name="Hadi M.Z."/>
            <person name="Hellsten U."/>
            <person name="Hildebrand M."/>
            <person name="Jenkins B.D."/>
            <person name="Jurka J."/>
            <person name="Kapitonov V.V."/>
            <person name="Kroger N."/>
            <person name="Lau W.W."/>
            <person name="Lane T.W."/>
            <person name="Larimer F.W."/>
            <person name="Lippmeier J.C."/>
            <person name="Lucas S."/>
            <person name="Medina M."/>
            <person name="Montsant A."/>
            <person name="Obornik M."/>
            <person name="Parker M.S."/>
            <person name="Palenik B."/>
            <person name="Pazour G.J."/>
            <person name="Richardson P.M."/>
            <person name="Rynearson T.A."/>
            <person name="Saito M.A."/>
            <person name="Schwartz D.C."/>
            <person name="Thamatrakoln K."/>
            <person name="Valentin K."/>
            <person name="Vardi A."/>
            <person name="Wilkerson F.P."/>
            <person name="Rokhsar D.S."/>
        </authorList>
    </citation>
    <scope>NUCLEOTIDE SEQUENCE [LARGE SCALE GENOMIC DNA]</scope>
    <source>
        <strain evidence="2 3">CCMP1335</strain>
    </source>
</reference>
<dbReference type="EMBL" id="CP001159">
    <property type="protein sequence ID" value="ACI64332.1"/>
    <property type="molecule type" value="Genomic_DNA"/>
</dbReference>
<dbReference type="PaxDb" id="35128-Thaps25398"/>
<dbReference type="KEGG" id="tps:THAPS_25398"/>
<protein>
    <submittedName>
        <fullName evidence="2">Uncharacterized protein</fullName>
    </submittedName>
</protein>
<dbReference type="GeneID" id="7443017"/>
<sequence>MPYYTNEDDDVMLREIQLRLNRIAALQKAAAELRQLQMQFMQSFHALPPLDLLHHRHRSSAVDDVLLQQQHQQRGGLHVEAHAFQQLEAMKSLKYDHDDDRSILDVSLDKEAIVEEQQQGGVRECELVAMKSLKDAHDHRILDVSLEEGAMDEEQQQPQKQGGGEDKVKAKVVATTISRPEPKSMMKEPQQIAGVKKNKHGAPKGPKPYSSFNLCYPFETAYQKQDEHGKDLVSHFLDDVHPNRYDPVEHPHPEKYKDEHRYHRVVCCCIFSHHSSSCLHGTALKQK</sequence>
<reference evidence="2 3" key="2">
    <citation type="journal article" date="2008" name="Nature">
        <title>The Phaeodactylum genome reveals the evolutionary history of diatom genomes.</title>
        <authorList>
            <person name="Bowler C."/>
            <person name="Allen A.E."/>
            <person name="Badger J.H."/>
            <person name="Grimwood J."/>
            <person name="Jabbari K."/>
            <person name="Kuo A."/>
            <person name="Maheswari U."/>
            <person name="Martens C."/>
            <person name="Maumus F."/>
            <person name="Otillar R.P."/>
            <person name="Rayko E."/>
            <person name="Salamov A."/>
            <person name="Vandepoele K."/>
            <person name="Beszteri B."/>
            <person name="Gruber A."/>
            <person name="Heijde M."/>
            <person name="Katinka M."/>
            <person name="Mock T."/>
            <person name="Valentin K."/>
            <person name="Verret F."/>
            <person name="Berges J.A."/>
            <person name="Brownlee C."/>
            <person name="Cadoret J.P."/>
            <person name="Chiovitti A."/>
            <person name="Choi C.J."/>
            <person name="Coesel S."/>
            <person name="De Martino A."/>
            <person name="Detter J.C."/>
            <person name="Durkin C."/>
            <person name="Falciatore A."/>
            <person name="Fournet J."/>
            <person name="Haruta M."/>
            <person name="Huysman M.J."/>
            <person name="Jenkins B.D."/>
            <person name="Jiroutova K."/>
            <person name="Jorgensen R.E."/>
            <person name="Joubert Y."/>
            <person name="Kaplan A."/>
            <person name="Kroger N."/>
            <person name="Kroth P.G."/>
            <person name="La Roche J."/>
            <person name="Lindquist E."/>
            <person name="Lommer M."/>
            <person name="Martin-Jezequel V."/>
            <person name="Lopez P.J."/>
            <person name="Lucas S."/>
            <person name="Mangogna M."/>
            <person name="McGinnis K."/>
            <person name="Medlin L.K."/>
            <person name="Montsant A."/>
            <person name="Oudot-Le Secq M.P."/>
            <person name="Napoli C."/>
            <person name="Obornik M."/>
            <person name="Parker M.S."/>
            <person name="Petit J.L."/>
            <person name="Porcel B.M."/>
            <person name="Poulsen N."/>
            <person name="Robison M."/>
            <person name="Rychlewski L."/>
            <person name="Rynearson T.A."/>
            <person name="Schmutz J."/>
            <person name="Shapiro H."/>
            <person name="Siaut M."/>
            <person name="Stanley M."/>
            <person name="Sussman M.R."/>
            <person name="Taylor A.R."/>
            <person name="Vardi A."/>
            <person name="von Dassow P."/>
            <person name="Vyverman W."/>
            <person name="Willis A."/>
            <person name="Wyrwicz L.S."/>
            <person name="Rokhsar D.S."/>
            <person name="Weissenbach J."/>
            <person name="Armbrust E.V."/>
            <person name="Green B.R."/>
            <person name="Van de Peer Y."/>
            <person name="Grigoriev I.V."/>
        </authorList>
    </citation>
    <scope>NUCLEOTIDE SEQUENCE [LARGE SCALE GENOMIC DNA]</scope>
    <source>
        <strain evidence="2 3">CCMP1335</strain>
    </source>
</reference>
<dbReference type="RefSeq" id="XP_002295615.1">
    <property type="nucleotide sequence ID" value="XM_002295579.1"/>
</dbReference>
<gene>
    <name evidence="2" type="ORF">THAPS_25398</name>
</gene>
<dbReference type="HOGENOM" id="CLU_971416_0_0_1"/>
<evidence type="ECO:0000313" key="3">
    <source>
        <dbReference type="Proteomes" id="UP000001449"/>
    </source>
</evidence>
<accession>B5YM16</accession>